<dbReference type="OrthoDB" id="1750606at2759"/>
<keyword evidence="2" id="KW-1185">Reference proteome</keyword>
<reference evidence="2" key="1">
    <citation type="submission" date="2016-06" db="EMBL/GenBank/DDBJ databases">
        <title>Parallel loss of symbiosis genes in relatives of nitrogen-fixing non-legume Parasponia.</title>
        <authorList>
            <person name="Van Velzen R."/>
            <person name="Holmer R."/>
            <person name="Bu F."/>
            <person name="Rutten L."/>
            <person name="Van Zeijl A."/>
            <person name="Liu W."/>
            <person name="Santuari L."/>
            <person name="Cao Q."/>
            <person name="Sharma T."/>
            <person name="Shen D."/>
            <person name="Roswanjaya Y."/>
            <person name="Wardhani T."/>
            <person name="Kalhor M.S."/>
            <person name="Jansen J."/>
            <person name="Van den Hoogen J."/>
            <person name="Gungor B."/>
            <person name="Hartog M."/>
            <person name="Hontelez J."/>
            <person name="Verver J."/>
            <person name="Yang W.-C."/>
            <person name="Schijlen E."/>
            <person name="Repin R."/>
            <person name="Schilthuizen M."/>
            <person name="Schranz E."/>
            <person name="Heidstra R."/>
            <person name="Miyata K."/>
            <person name="Fedorova E."/>
            <person name="Kohlen W."/>
            <person name="Bisseling T."/>
            <person name="Smit S."/>
            <person name="Geurts R."/>
        </authorList>
    </citation>
    <scope>NUCLEOTIDE SEQUENCE [LARGE SCALE GENOMIC DNA]</scope>
    <source>
        <strain evidence="2">cv. RG33-2</strain>
    </source>
</reference>
<gene>
    <name evidence="1" type="ORF">TorRG33x02_344270</name>
</gene>
<evidence type="ECO:0000313" key="2">
    <source>
        <dbReference type="Proteomes" id="UP000237000"/>
    </source>
</evidence>
<comment type="caution">
    <text evidence="1">The sequence shown here is derived from an EMBL/GenBank/DDBJ whole genome shotgun (WGS) entry which is preliminary data.</text>
</comment>
<proteinExistence type="predicted"/>
<name>A0A2P5AQE9_TREOI</name>
<dbReference type="AlphaFoldDB" id="A0A2P5AQE9"/>
<sequence length="243" mass="27012">MASPLDHYTITFLLFANGFNDYRLKPNPRFETTAIDIFLNPNYGLDAVAGSSFKGVNVQMRLLVHLSRKSMFKVLMGWCIWEIVGGGMVAGIAHNEPVGSSMFAMHKTNFQVVTSSPHAFIRGVTGSKSHGLILDDHGVANDSVPNFNSAIQSSSNAQVWVLFHELPWVYWDRQIVSDLARGLIEHDASSCRCGQRIGVTKDLENKALKPNLETDMATTSNQKGKMKLWADDIEKTDDKVIVR</sequence>
<evidence type="ECO:0008006" key="3">
    <source>
        <dbReference type="Google" id="ProtNLM"/>
    </source>
</evidence>
<accession>A0A2P5AQE9</accession>
<organism evidence="1 2">
    <name type="scientific">Trema orientale</name>
    <name type="common">Charcoal tree</name>
    <name type="synonym">Celtis orientalis</name>
    <dbReference type="NCBI Taxonomy" id="63057"/>
    <lineage>
        <taxon>Eukaryota</taxon>
        <taxon>Viridiplantae</taxon>
        <taxon>Streptophyta</taxon>
        <taxon>Embryophyta</taxon>
        <taxon>Tracheophyta</taxon>
        <taxon>Spermatophyta</taxon>
        <taxon>Magnoliopsida</taxon>
        <taxon>eudicotyledons</taxon>
        <taxon>Gunneridae</taxon>
        <taxon>Pentapetalae</taxon>
        <taxon>rosids</taxon>
        <taxon>fabids</taxon>
        <taxon>Rosales</taxon>
        <taxon>Cannabaceae</taxon>
        <taxon>Trema</taxon>
    </lineage>
</organism>
<dbReference type="EMBL" id="JXTC01000742">
    <property type="protein sequence ID" value="PON38770.1"/>
    <property type="molecule type" value="Genomic_DNA"/>
</dbReference>
<dbReference type="Proteomes" id="UP000237000">
    <property type="component" value="Unassembled WGS sequence"/>
</dbReference>
<dbReference type="InParanoid" id="A0A2P5AQE9"/>
<protein>
    <recommendedName>
        <fullName evidence="3">DUF4283 domain-containing protein</fullName>
    </recommendedName>
</protein>
<evidence type="ECO:0000313" key="1">
    <source>
        <dbReference type="EMBL" id="PON38770.1"/>
    </source>
</evidence>